<dbReference type="SMART" id="SM00186">
    <property type="entry name" value="FBG"/>
    <property type="match status" value="1"/>
</dbReference>
<dbReference type="Gene3D" id="3.90.215.10">
    <property type="entry name" value="Gamma Fibrinogen, chain A, domain 1"/>
    <property type="match status" value="1"/>
</dbReference>
<dbReference type="PANTHER" id="PTHR19143:SF394">
    <property type="entry name" value="ANGIOPOIETIN-RELATED PROTEIN 3-LIKE"/>
    <property type="match status" value="1"/>
</dbReference>
<dbReference type="InterPro" id="IPR036056">
    <property type="entry name" value="Fibrinogen-like_C"/>
</dbReference>
<dbReference type="Proteomes" id="UP001562425">
    <property type="component" value="Unassembled WGS sequence"/>
</dbReference>
<evidence type="ECO:0000256" key="1">
    <source>
        <dbReference type="SAM" id="SignalP"/>
    </source>
</evidence>
<dbReference type="PROSITE" id="PS51406">
    <property type="entry name" value="FIBRINOGEN_C_2"/>
    <property type="match status" value="1"/>
</dbReference>
<accession>A0ABD1E2Z3</accession>
<evidence type="ECO:0000259" key="2">
    <source>
        <dbReference type="PROSITE" id="PS51406"/>
    </source>
</evidence>
<protein>
    <recommendedName>
        <fullName evidence="2">Fibrinogen C-terminal domain-containing protein</fullName>
    </recommendedName>
</protein>
<evidence type="ECO:0000313" key="3">
    <source>
        <dbReference type="EMBL" id="KAL1404774.1"/>
    </source>
</evidence>
<dbReference type="SUPFAM" id="SSF56496">
    <property type="entry name" value="Fibrinogen C-terminal domain-like"/>
    <property type="match status" value="1"/>
</dbReference>
<feature type="domain" description="Fibrinogen C-terminal" evidence="2">
    <location>
        <begin position="63"/>
        <end position="275"/>
    </location>
</feature>
<dbReference type="InterPro" id="IPR050373">
    <property type="entry name" value="Fibrinogen_C-term_domain"/>
</dbReference>
<name>A0ABD1E2Z3_CULPP</name>
<feature type="chain" id="PRO_5044761124" description="Fibrinogen C-terminal domain-containing protein" evidence="1">
    <location>
        <begin position="19"/>
        <end position="275"/>
    </location>
</feature>
<dbReference type="InterPro" id="IPR002181">
    <property type="entry name" value="Fibrinogen_a/b/g_C_dom"/>
</dbReference>
<dbReference type="PANTHER" id="PTHR19143">
    <property type="entry name" value="FIBRINOGEN/TENASCIN/ANGIOPOEITIN"/>
    <property type="match status" value="1"/>
</dbReference>
<dbReference type="Gene3D" id="4.10.530.10">
    <property type="entry name" value="Gamma-fibrinogen Carboxyl Terminal Fragment, domain 2"/>
    <property type="match status" value="1"/>
</dbReference>
<dbReference type="EMBL" id="JBEHCU010000026">
    <property type="protein sequence ID" value="KAL1404774.1"/>
    <property type="molecule type" value="Genomic_DNA"/>
</dbReference>
<feature type="signal peptide" evidence="1">
    <location>
        <begin position="1"/>
        <end position="18"/>
    </location>
</feature>
<evidence type="ECO:0000313" key="4">
    <source>
        <dbReference type="Proteomes" id="UP001562425"/>
    </source>
</evidence>
<gene>
    <name evidence="3" type="ORF">pipiens_005231</name>
</gene>
<dbReference type="InterPro" id="IPR014716">
    <property type="entry name" value="Fibrinogen_a/b/g_C_1"/>
</dbReference>
<dbReference type="AlphaFoldDB" id="A0ABD1E2Z3"/>
<dbReference type="Pfam" id="PF00147">
    <property type="entry name" value="Fibrinogen_C"/>
    <property type="match status" value="1"/>
</dbReference>
<sequence length="275" mass="30475">MNLLVAALLIALSTAGHAFDLGGDKTPQNGSFEMLENRLADVENSIINLLNQRLMLEQLLSKQTKNRIIQGCDEVDSSGRYRLRLPSTTFGVICDARSFDGGWLVIQQRLSGKLSFDRDWDGYRDGFGIVGSASDFWLGLEKIHQITSGGDFELAVELRNEFGTYGFALHSAFNVAGEDELYRLTCSGTEAGNLDGRMGAGHGELFTTRDLDFDKLEDVNCGQVYGSGWWFYDCNNVNLNGPYKKDNATGRGIYWRGFTDAATPEPVDRYDDSEG</sequence>
<proteinExistence type="predicted"/>
<reference evidence="3 4" key="1">
    <citation type="submission" date="2024-05" db="EMBL/GenBank/DDBJ databases">
        <title>Culex pipiens pipiens assembly and annotation.</title>
        <authorList>
            <person name="Alout H."/>
            <person name="Durand T."/>
        </authorList>
    </citation>
    <scope>NUCLEOTIDE SEQUENCE [LARGE SCALE GENOMIC DNA]</scope>
    <source>
        <strain evidence="3">HA-2024</strain>
        <tissue evidence="3">Whole body</tissue>
    </source>
</reference>
<keyword evidence="1" id="KW-0732">Signal</keyword>
<comment type="caution">
    <text evidence="3">The sequence shown here is derived from an EMBL/GenBank/DDBJ whole genome shotgun (WGS) entry which is preliminary data.</text>
</comment>
<organism evidence="3 4">
    <name type="scientific">Culex pipiens pipiens</name>
    <name type="common">Northern house mosquito</name>
    <dbReference type="NCBI Taxonomy" id="38569"/>
    <lineage>
        <taxon>Eukaryota</taxon>
        <taxon>Metazoa</taxon>
        <taxon>Ecdysozoa</taxon>
        <taxon>Arthropoda</taxon>
        <taxon>Hexapoda</taxon>
        <taxon>Insecta</taxon>
        <taxon>Pterygota</taxon>
        <taxon>Neoptera</taxon>
        <taxon>Endopterygota</taxon>
        <taxon>Diptera</taxon>
        <taxon>Nematocera</taxon>
        <taxon>Culicoidea</taxon>
        <taxon>Culicidae</taxon>
        <taxon>Culicinae</taxon>
        <taxon>Culicini</taxon>
        <taxon>Culex</taxon>
        <taxon>Culex</taxon>
    </lineage>
</organism>
<keyword evidence="4" id="KW-1185">Reference proteome</keyword>